<evidence type="ECO:0000313" key="2">
    <source>
        <dbReference type="Proteomes" id="UP000078437"/>
    </source>
</evidence>
<evidence type="ECO:0000313" key="1">
    <source>
        <dbReference type="EMBL" id="ANJ27108.1"/>
    </source>
</evidence>
<accession>A0A191WFZ9</accession>
<proteinExistence type="predicted"/>
<keyword evidence="2" id="KW-1185">Reference proteome</keyword>
<organism evidence="1 2">
    <name type="scientific">Agromyces aureus</name>
    <dbReference type="NCBI Taxonomy" id="453304"/>
    <lineage>
        <taxon>Bacteria</taxon>
        <taxon>Bacillati</taxon>
        <taxon>Actinomycetota</taxon>
        <taxon>Actinomycetes</taxon>
        <taxon>Micrococcales</taxon>
        <taxon>Microbacteriaceae</taxon>
        <taxon>Agromyces</taxon>
    </lineage>
</organism>
<dbReference type="AlphaFoldDB" id="A0A191WFZ9"/>
<reference evidence="2" key="2">
    <citation type="submission" date="2016-01" db="EMBL/GenBank/DDBJ databases">
        <title>Complete genome sequence of Agromyces aureus AR33T and comparison with related organisms.</title>
        <authorList>
            <person name="Corretto E."/>
            <person name="Antonielli L."/>
            <person name="Sessitsch A."/>
            <person name="Brader G."/>
        </authorList>
    </citation>
    <scope>NUCLEOTIDE SEQUENCE [LARGE SCALE GENOMIC DNA]</scope>
    <source>
        <strain evidence="2">AR33</strain>
    </source>
</reference>
<protein>
    <submittedName>
        <fullName evidence="1">Uncharacterized protein</fullName>
    </submittedName>
</protein>
<name>A0A191WFZ9_9MICO</name>
<dbReference type="Proteomes" id="UP000078437">
    <property type="component" value="Chromosome"/>
</dbReference>
<reference evidence="1 2" key="1">
    <citation type="journal article" date="2016" name="Int. J. Syst. Evol. Microbiol.">
        <title>Agromyces aureus sp. nov., isolated from the rhizosphere of Salix caprea L. grown in a heavy-metal-contaminated soil.</title>
        <authorList>
            <person name="Corretto E."/>
            <person name="Antonielli L."/>
            <person name="Sessitsch A."/>
            <person name="Compant S."/>
            <person name="Gorfer M."/>
            <person name="Kuffner M."/>
            <person name="Brader G."/>
        </authorList>
    </citation>
    <scope>NUCLEOTIDE SEQUENCE [LARGE SCALE GENOMIC DNA]</scope>
    <source>
        <strain evidence="1 2">AR33</strain>
    </source>
</reference>
<dbReference type="EMBL" id="CP013979">
    <property type="protein sequence ID" value="ANJ27108.1"/>
    <property type="molecule type" value="Genomic_DNA"/>
</dbReference>
<sequence length="69" mass="7342">MAEAMSTQVSPQSRHMAIDGGRVIPGLTVEALTIRTPGESQLRQITGYLGSVDGLASRAQRASSSCRPW</sequence>
<dbReference type="KEGG" id="agy:ATC03_10590"/>
<dbReference type="STRING" id="453304.ATC03_10590"/>
<gene>
    <name evidence="1" type="ORF">ATC03_10590</name>
</gene>